<evidence type="ECO:0000256" key="16">
    <source>
        <dbReference type="ARBA" id="ARBA00023125"/>
    </source>
</evidence>
<evidence type="ECO:0000256" key="7">
    <source>
        <dbReference type="ARBA" id="ARBA00022679"/>
    </source>
</evidence>
<dbReference type="HAMAP" id="MF_01113">
    <property type="entry name" value="DNApol_IV"/>
    <property type="match status" value="1"/>
</dbReference>
<evidence type="ECO:0000313" key="23">
    <source>
        <dbReference type="Proteomes" id="UP000789342"/>
    </source>
</evidence>
<evidence type="ECO:0000256" key="8">
    <source>
        <dbReference type="ARBA" id="ARBA00022695"/>
    </source>
</evidence>
<dbReference type="CDD" id="cd03586">
    <property type="entry name" value="PolY_Pol_IV_kappa"/>
    <property type="match status" value="1"/>
</dbReference>
<dbReference type="PANTHER" id="PTHR11076:SF33">
    <property type="entry name" value="DNA POLYMERASE KAPPA"/>
    <property type="match status" value="1"/>
</dbReference>
<dbReference type="PANTHER" id="PTHR11076">
    <property type="entry name" value="DNA REPAIR POLYMERASE UMUC / TRANSFERASE FAMILY MEMBER"/>
    <property type="match status" value="1"/>
</dbReference>
<evidence type="ECO:0000256" key="3">
    <source>
        <dbReference type="ARBA" id="ARBA00010945"/>
    </source>
</evidence>
<keyword evidence="10" id="KW-0479">Metal-binding</keyword>
<keyword evidence="13" id="KW-0862">Zinc</keyword>
<accession>A0A9N9I9V4</accession>
<dbReference type="Pfam" id="PF00817">
    <property type="entry name" value="IMS"/>
    <property type="match status" value="1"/>
</dbReference>
<evidence type="ECO:0000256" key="15">
    <source>
        <dbReference type="ARBA" id="ARBA00022932"/>
    </source>
</evidence>
<dbReference type="InterPro" id="IPR050116">
    <property type="entry name" value="DNA_polymerase-Y"/>
</dbReference>
<dbReference type="SUPFAM" id="SSF100879">
    <property type="entry name" value="Lesion bypass DNA polymerase (Y-family), little finger domain"/>
    <property type="match status" value="1"/>
</dbReference>
<sequence length="611" mass="69230">IQEFDIFDSQIFNIGETGCCMDRYPESGDGISMFCDEEFNSVAKTSADNDAPVDTTSSSSTTGDGKSSDYSLRKRMGGLAANKAGLQSVDREKGTAFFENEARKDEALNVKIDKMLKKYEFLKKDDLSSDLVKIDRIIHELERDRDLSHIIVHVDMDAFYASVEERDNPSLRGKPMAVGDTSMLSTANYEARKFGVRSAMPGFIAKRLCPNLILVPLHFEKYRTVSMQVRKVFAQYDPNFTPMSLDEAYLDVTEYIQKTGRSPDEVVQQIRDEIFSKTRLTASAGIAANKLLAKVCSDINKPNGQYRIQNNLDCIMEFIRNLPARKVSGIGRVTERILDALEIKTLGDIFQKRVYIYKIFTLNSFQFLIRASLGLGSTVVKSDHNRKSMSVERTFAPLSRPEDLLAKLRELADHLSADLKKEDLSVSRQHTLHGKTVTLKFKSISYGVTNRAKTIPRYIHKADDLFYFGKQILEAELPLNLRLMGLRLSTLRSSEVETMNGVKRFFSVQERESVDPPVKKSTVTPIIEHQSTSSEPEYMDSSGNEGNRYANYLDVKENVPFRDESVEDVELRCKETSEQPITNITKERCKENISVLDSDDNTRLNTNWDCP</sequence>
<dbReference type="InterPro" id="IPR043128">
    <property type="entry name" value="Rev_trsase/Diguanyl_cyclase"/>
</dbReference>
<dbReference type="InterPro" id="IPR036775">
    <property type="entry name" value="DNA_pol_Y-fam_lit_finger_sf"/>
</dbReference>
<evidence type="ECO:0000256" key="11">
    <source>
        <dbReference type="ARBA" id="ARBA00022763"/>
    </source>
</evidence>
<dbReference type="Gene3D" id="3.40.1170.60">
    <property type="match status" value="1"/>
</dbReference>
<dbReference type="PROSITE" id="PS50173">
    <property type="entry name" value="UMUC"/>
    <property type="match status" value="1"/>
</dbReference>
<dbReference type="Gene3D" id="3.30.1490.100">
    <property type="entry name" value="DNA polymerase, Y-family, little finger domain"/>
    <property type="match status" value="1"/>
</dbReference>
<dbReference type="AlphaFoldDB" id="A0A9N9I9V4"/>
<dbReference type="GO" id="GO:0008270">
    <property type="term" value="F:zinc ion binding"/>
    <property type="evidence" value="ECO:0007669"/>
    <property type="project" value="UniProtKB-KW"/>
</dbReference>
<evidence type="ECO:0000256" key="20">
    <source>
        <dbReference type="SAM" id="MobiDB-lite"/>
    </source>
</evidence>
<dbReference type="GO" id="GO:0006281">
    <property type="term" value="P:DNA repair"/>
    <property type="evidence" value="ECO:0007669"/>
    <property type="project" value="UniProtKB-KW"/>
</dbReference>
<organism evidence="22 23">
    <name type="scientific">Acaulospora morrowiae</name>
    <dbReference type="NCBI Taxonomy" id="94023"/>
    <lineage>
        <taxon>Eukaryota</taxon>
        <taxon>Fungi</taxon>
        <taxon>Fungi incertae sedis</taxon>
        <taxon>Mucoromycota</taxon>
        <taxon>Glomeromycotina</taxon>
        <taxon>Glomeromycetes</taxon>
        <taxon>Diversisporales</taxon>
        <taxon>Acaulosporaceae</taxon>
        <taxon>Acaulospora</taxon>
    </lineage>
</organism>
<dbReference type="InterPro" id="IPR022880">
    <property type="entry name" value="DNApol_IV"/>
</dbReference>
<evidence type="ECO:0000256" key="5">
    <source>
        <dbReference type="ARBA" id="ARBA00016178"/>
    </source>
</evidence>
<keyword evidence="11" id="KW-0227">DNA damage</keyword>
<keyword evidence="9" id="KW-0235">DNA replication</keyword>
<protein>
    <recommendedName>
        <fullName evidence="5">DNA polymerase kappa</fullName>
        <ecNumber evidence="4">2.7.7.7</ecNumber>
    </recommendedName>
</protein>
<dbReference type="Proteomes" id="UP000789342">
    <property type="component" value="Unassembled WGS sequence"/>
</dbReference>
<dbReference type="GO" id="GO:0042276">
    <property type="term" value="P:error-prone translesion synthesis"/>
    <property type="evidence" value="ECO:0007669"/>
    <property type="project" value="TreeGrafter"/>
</dbReference>
<evidence type="ECO:0000256" key="9">
    <source>
        <dbReference type="ARBA" id="ARBA00022705"/>
    </source>
</evidence>
<keyword evidence="8" id="KW-0548">Nucleotidyltransferase</keyword>
<dbReference type="FunFam" id="1.10.150.810:FF:000001">
    <property type="entry name" value="DNA polymerase kappa"/>
    <property type="match status" value="1"/>
</dbReference>
<evidence type="ECO:0000256" key="2">
    <source>
        <dbReference type="ARBA" id="ARBA00004123"/>
    </source>
</evidence>
<dbReference type="GO" id="GO:0006260">
    <property type="term" value="P:DNA replication"/>
    <property type="evidence" value="ECO:0007669"/>
    <property type="project" value="UniProtKB-KW"/>
</dbReference>
<dbReference type="EMBL" id="CAJVPV010024723">
    <property type="protein sequence ID" value="CAG8727127.1"/>
    <property type="molecule type" value="Genomic_DNA"/>
</dbReference>
<dbReference type="EC" id="2.7.7.7" evidence="4"/>
<keyword evidence="16" id="KW-0238">DNA-binding</keyword>
<evidence type="ECO:0000256" key="13">
    <source>
        <dbReference type="ARBA" id="ARBA00022833"/>
    </source>
</evidence>
<evidence type="ECO:0000256" key="17">
    <source>
        <dbReference type="ARBA" id="ARBA00023204"/>
    </source>
</evidence>
<dbReference type="SUPFAM" id="SSF56672">
    <property type="entry name" value="DNA/RNA polymerases"/>
    <property type="match status" value="1"/>
</dbReference>
<dbReference type="GO" id="GO:0005634">
    <property type="term" value="C:nucleus"/>
    <property type="evidence" value="ECO:0007669"/>
    <property type="project" value="UniProtKB-SubCell"/>
</dbReference>
<keyword evidence="17" id="KW-0234">DNA repair</keyword>
<comment type="caution">
    <text evidence="22">The sequence shown here is derived from an EMBL/GenBank/DDBJ whole genome shotgun (WGS) entry which is preliminary data.</text>
</comment>
<feature type="domain" description="UmuC" evidence="21">
    <location>
        <begin position="151"/>
        <end position="331"/>
    </location>
</feature>
<evidence type="ECO:0000259" key="21">
    <source>
        <dbReference type="PROSITE" id="PS50173"/>
    </source>
</evidence>
<keyword evidence="18" id="KW-0539">Nucleus</keyword>
<dbReference type="InterPro" id="IPR043502">
    <property type="entry name" value="DNA/RNA_pol_sf"/>
</dbReference>
<evidence type="ECO:0000313" key="22">
    <source>
        <dbReference type="EMBL" id="CAG8727127.1"/>
    </source>
</evidence>
<dbReference type="GO" id="GO:0003684">
    <property type="term" value="F:damaged DNA binding"/>
    <property type="evidence" value="ECO:0007669"/>
    <property type="project" value="InterPro"/>
</dbReference>
<evidence type="ECO:0000256" key="18">
    <source>
        <dbReference type="ARBA" id="ARBA00023242"/>
    </source>
</evidence>
<comment type="subcellular location">
    <subcellularLocation>
        <location evidence="2">Nucleus</location>
    </subcellularLocation>
</comment>
<keyword evidence="6" id="KW-0515">Mutator protein</keyword>
<dbReference type="FunFam" id="3.30.1490.100:FF:000004">
    <property type="entry name" value="DNA polymerase IV"/>
    <property type="match status" value="1"/>
</dbReference>
<evidence type="ECO:0000256" key="19">
    <source>
        <dbReference type="ARBA" id="ARBA00049244"/>
    </source>
</evidence>
<feature type="region of interest" description="Disordered" evidence="20">
    <location>
        <begin position="46"/>
        <end position="70"/>
    </location>
</feature>
<dbReference type="Pfam" id="PF11799">
    <property type="entry name" value="IMS_C"/>
    <property type="match status" value="1"/>
</dbReference>
<gene>
    <name evidence="22" type="ORF">AMORRO_LOCUS13734</name>
</gene>
<evidence type="ECO:0000256" key="6">
    <source>
        <dbReference type="ARBA" id="ARBA00022457"/>
    </source>
</evidence>
<feature type="non-terminal residue" evidence="22">
    <location>
        <position position="1"/>
    </location>
</feature>
<dbReference type="Gene3D" id="3.30.70.270">
    <property type="match status" value="2"/>
</dbReference>
<proteinExistence type="inferred from homology"/>
<reference evidence="22" key="1">
    <citation type="submission" date="2021-06" db="EMBL/GenBank/DDBJ databases">
        <authorList>
            <person name="Kallberg Y."/>
            <person name="Tangrot J."/>
            <person name="Rosling A."/>
        </authorList>
    </citation>
    <scope>NUCLEOTIDE SEQUENCE</scope>
    <source>
        <strain evidence="22">CL551</strain>
    </source>
</reference>
<keyword evidence="7" id="KW-0808">Transferase</keyword>
<dbReference type="FunFam" id="3.30.70.270:FF:000014">
    <property type="entry name" value="DNA polymerase kappa subunit"/>
    <property type="match status" value="1"/>
</dbReference>
<evidence type="ECO:0000256" key="12">
    <source>
        <dbReference type="ARBA" id="ARBA00022771"/>
    </source>
</evidence>
<dbReference type="Gene3D" id="1.10.150.20">
    <property type="entry name" value="5' to 3' exonuclease, C-terminal subdomain"/>
    <property type="match status" value="1"/>
</dbReference>
<keyword evidence="15" id="KW-0239">DNA-directed DNA polymerase</keyword>
<name>A0A9N9I9V4_9GLOM</name>
<keyword evidence="14" id="KW-0460">Magnesium</keyword>
<dbReference type="OrthoDB" id="1747274at2759"/>
<dbReference type="InterPro" id="IPR017961">
    <property type="entry name" value="DNA_pol_Y-fam_little_finger"/>
</dbReference>
<dbReference type="FunFam" id="3.40.1170.60:FF:000002">
    <property type="entry name" value="Polymerase (DNA directed) kappa"/>
    <property type="match status" value="1"/>
</dbReference>
<comment type="cofactor">
    <cofactor evidence="1">
        <name>Mg(2+)</name>
        <dbReference type="ChEBI" id="CHEBI:18420"/>
    </cofactor>
</comment>
<dbReference type="GO" id="GO:0003887">
    <property type="term" value="F:DNA-directed DNA polymerase activity"/>
    <property type="evidence" value="ECO:0007669"/>
    <property type="project" value="UniProtKB-KW"/>
</dbReference>
<evidence type="ECO:0000256" key="10">
    <source>
        <dbReference type="ARBA" id="ARBA00022723"/>
    </source>
</evidence>
<dbReference type="InterPro" id="IPR001126">
    <property type="entry name" value="UmuC"/>
</dbReference>
<comment type="catalytic activity">
    <reaction evidence="19">
        <text>DNA(n) + a 2'-deoxyribonucleoside 5'-triphosphate = DNA(n+1) + diphosphate</text>
        <dbReference type="Rhea" id="RHEA:22508"/>
        <dbReference type="Rhea" id="RHEA-COMP:17339"/>
        <dbReference type="Rhea" id="RHEA-COMP:17340"/>
        <dbReference type="ChEBI" id="CHEBI:33019"/>
        <dbReference type="ChEBI" id="CHEBI:61560"/>
        <dbReference type="ChEBI" id="CHEBI:173112"/>
        <dbReference type="EC" id="2.7.7.7"/>
    </reaction>
</comment>
<dbReference type="Gene3D" id="1.10.150.810">
    <property type="match status" value="1"/>
</dbReference>
<feature type="compositionally biased region" description="Low complexity" evidence="20">
    <location>
        <begin position="54"/>
        <end position="70"/>
    </location>
</feature>
<dbReference type="GO" id="GO:0070987">
    <property type="term" value="P:error-free translesion synthesis"/>
    <property type="evidence" value="ECO:0007669"/>
    <property type="project" value="UniProtKB-ARBA"/>
</dbReference>
<keyword evidence="12" id="KW-0863">Zinc-finger</keyword>
<comment type="similarity">
    <text evidence="3">Belongs to the DNA polymerase type-Y family.</text>
</comment>
<evidence type="ECO:0000256" key="4">
    <source>
        <dbReference type="ARBA" id="ARBA00012417"/>
    </source>
</evidence>
<evidence type="ECO:0000256" key="14">
    <source>
        <dbReference type="ARBA" id="ARBA00022842"/>
    </source>
</evidence>
<keyword evidence="23" id="KW-1185">Reference proteome</keyword>
<evidence type="ECO:0000256" key="1">
    <source>
        <dbReference type="ARBA" id="ARBA00001946"/>
    </source>
</evidence>
<feature type="non-terminal residue" evidence="22">
    <location>
        <position position="611"/>
    </location>
</feature>
<dbReference type="NCBIfam" id="NF002677">
    <property type="entry name" value="PRK02406.1"/>
    <property type="match status" value="1"/>
</dbReference>